<accession>A0A151JW86</accession>
<proteinExistence type="predicted"/>
<dbReference type="AlphaFoldDB" id="A0A151JW86"/>
<sequence>AVNLLTSQLPSFSGLEDENVDIWIEKVERVSHIYAVSDQVTLLAACSKLNKTAKDWLDLNSGTVNDSWSNLKQAISRRFRRDILFHVTFQKETLKISPFKLLLGYDQCNNFDAKLIKLLNDTASIEKDFSFEREKSRELALNIANKIKSYNKSYYDKLHQTAIKIDECRKLKSDFKDSYKITKVLDKNRYVIQNIPDSSITTRSYNTILSSDRMKLWIKAL</sequence>
<reference evidence="1 2" key="1">
    <citation type="submission" date="2016-03" db="EMBL/GenBank/DDBJ databases">
        <title>Trachymyrmex septentrionalis WGS genome.</title>
        <authorList>
            <person name="Nygaard S."/>
            <person name="Hu H."/>
            <person name="Boomsma J."/>
            <person name="Zhang G."/>
        </authorList>
    </citation>
    <scope>NUCLEOTIDE SEQUENCE [LARGE SCALE GENOMIC DNA]</scope>
    <source>
        <strain evidence="1">Tsep2-gDNA-1</strain>
        <tissue evidence="1">Whole body</tissue>
    </source>
</reference>
<protein>
    <submittedName>
        <fullName evidence="1">Uncharacterized protein</fullName>
    </submittedName>
</protein>
<dbReference type="EMBL" id="KQ981661">
    <property type="protein sequence ID" value="KYN38520.1"/>
    <property type="molecule type" value="Genomic_DNA"/>
</dbReference>
<dbReference type="Proteomes" id="UP000078541">
    <property type="component" value="Unassembled WGS sequence"/>
</dbReference>
<feature type="non-terminal residue" evidence="1">
    <location>
        <position position="1"/>
    </location>
</feature>
<dbReference type="STRING" id="34720.A0A151JW86"/>
<evidence type="ECO:0000313" key="2">
    <source>
        <dbReference type="Proteomes" id="UP000078541"/>
    </source>
</evidence>
<gene>
    <name evidence="1" type="ORF">ALC56_07097</name>
</gene>
<evidence type="ECO:0000313" key="1">
    <source>
        <dbReference type="EMBL" id="KYN38520.1"/>
    </source>
</evidence>
<name>A0A151JW86_9HYME</name>
<organism evidence="1 2">
    <name type="scientific">Trachymyrmex septentrionalis</name>
    <dbReference type="NCBI Taxonomy" id="34720"/>
    <lineage>
        <taxon>Eukaryota</taxon>
        <taxon>Metazoa</taxon>
        <taxon>Ecdysozoa</taxon>
        <taxon>Arthropoda</taxon>
        <taxon>Hexapoda</taxon>
        <taxon>Insecta</taxon>
        <taxon>Pterygota</taxon>
        <taxon>Neoptera</taxon>
        <taxon>Endopterygota</taxon>
        <taxon>Hymenoptera</taxon>
        <taxon>Apocrita</taxon>
        <taxon>Aculeata</taxon>
        <taxon>Formicoidea</taxon>
        <taxon>Formicidae</taxon>
        <taxon>Myrmicinae</taxon>
        <taxon>Trachymyrmex</taxon>
    </lineage>
</organism>
<keyword evidence="2" id="KW-1185">Reference proteome</keyword>